<organism evidence="1 2">
    <name type="scientific">Rhododendron williamsianum</name>
    <dbReference type="NCBI Taxonomy" id="262921"/>
    <lineage>
        <taxon>Eukaryota</taxon>
        <taxon>Viridiplantae</taxon>
        <taxon>Streptophyta</taxon>
        <taxon>Embryophyta</taxon>
        <taxon>Tracheophyta</taxon>
        <taxon>Spermatophyta</taxon>
        <taxon>Magnoliopsida</taxon>
        <taxon>eudicotyledons</taxon>
        <taxon>Gunneridae</taxon>
        <taxon>Pentapetalae</taxon>
        <taxon>asterids</taxon>
        <taxon>Ericales</taxon>
        <taxon>Ericaceae</taxon>
        <taxon>Ericoideae</taxon>
        <taxon>Rhodoreae</taxon>
        <taxon>Rhododendron</taxon>
    </lineage>
</organism>
<gene>
    <name evidence="1" type="ORF">C3L33_21176</name>
</gene>
<accession>A0A6A4KVZ8</accession>
<dbReference type="EMBL" id="QEFC01003717">
    <property type="protein sequence ID" value="KAE9446938.1"/>
    <property type="molecule type" value="Genomic_DNA"/>
</dbReference>
<dbReference type="AlphaFoldDB" id="A0A6A4KVZ8"/>
<comment type="caution">
    <text evidence="1">The sequence shown here is derived from an EMBL/GenBank/DDBJ whole genome shotgun (WGS) entry which is preliminary data.</text>
</comment>
<feature type="non-terminal residue" evidence="1">
    <location>
        <position position="1"/>
    </location>
</feature>
<evidence type="ECO:0000313" key="2">
    <source>
        <dbReference type="Proteomes" id="UP000428333"/>
    </source>
</evidence>
<sequence>MAAVAVAAVEEDVMVLIGMVTVQGGDVAGILVVGEGIDIVATVLAHMTAADEMAPQNYAEELEERKN</sequence>
<proteinExistence type="predicted"/>
<name>A0A6A4KVZ8_9ERIC</name>
<protein>
    <submittedName>
        <fullName evidence="1">Uncharacterized protein</fullName>
    </submittedName>
</protein>
<dbReference type="Proteomes" id="UP000428333">
    <property type="component" value="Linkage Group LG13"/>
</dbReference>
<evidence type="ECO:0000313" key="1">
    <source>
        <dbReference type="EMBL" id="KAE9446938.1"/>
    </source>
</evidence>
<reference evidence="1 2" key="1">
    <citation type="journal article" date="2019" name="Genome Biol. Evol.">
        <title>The Rhododendron genome and chromosomal organization provide insight into shared whole-genome duplications across the heath family (Ericaceae).</title>
        <authorList>
            <person name="Soza V.L."/>
            <person name="Lindsley D."/>
            <person name="Waalkes A."/>
            <person name="Ramage E."/>
            <person name="Patwardhan R.P."/>
            <person name="Burton J.N."/>
            <person name="Adey A."/>
            <person name="Kumar A."/>
            <person name="Qiu R."/>
            <person name="Shendure J."/>
            <person name="Hall B."/>
        </authorList>
    </citation>
    <scope>NUCLEOTIDE SEQUENCE [LARGE SCALE GENOMIC DNA]</scope>
    <source>
        <strain evidence="1">RSF 1966-606</strain>
    </source>
</reference>
<keyword evidence="2" id="KW-1185">Reference proteome</keyword>